<feature type="domain" description="Release factor glutamine methyltransferase N-terminal" evidence="7">
    <location>
        <begin position="8"/>
        <end position="71"/>
    </location>
</feature>
<evidence type="ECO:0000313" key="8">
    <source>
        <dbReference type="EMBL" id="AJP47378.1"/>
    </source>
</evidence>
<dbReference type="Pfam" id="PF05175">
    <property type="entry name" value="MTS"/>
    <property type="match status" value="1"/>
</dbReference>
<keyword evidence="9" id="KW-1185">Reference proteome</keyword>
<dbReference type="InterPro" id="IPR007848">
    <property type="entry name" value="Small_mtfrase_dom"/>
</dbReference>
<dbReference type="InterPro" id="IPR029063">
    <property type="entry name" value="SAM-dependent_MTases_sf"/>
</dbReference>
<keyword evidence="3 5" id="KW-0949">S-adenosyl-L-methionine</keyword>
<dbReference type="InterPro" id="IPR002052">
    <property type="entry name" value="DNA_methylase_N6_adenine_CS"/>
</dbReference>
<feature type="binding site" evidence="5">
    <location>
        <begin position="209"/>
        <end position="212"/>
    </location>
    <ligand>
        <name>substrate</name>
    </ligand>
</feature>
<evidence type="ECO:0000256" key="5">
    <source>
        <dbReference type="HAMAP-Rule" id="MF_02126"/>
    </source>
</evidence>
<evidence type="ECO:0000256" key="2">
    <source>
        <dbReference type="ARBA" id="ARBA00022679"/>
    </source>
</evidence>
<gene>
    <name evidence="5" type="primary">prmC</name>
    <name evidence="8" type="ORF">PG1C_00770</name>
</gene>
<comment type="similarity">
    <text evidence="5">Belongs to the protein N5-glutamine methyltransferase family. PrmC subfamily.</text>
</comment>
<keyword evidence="1 5" id="KW-0489">Methyltransferase</keyword>
<dbReference type="PATRIC" id="fig|1565605.3.peg.163"/>
<dbReference type="EMBL" id="CP010554">
    <property type="protein sequence ID" value="AJP47378.1"/>
    <property type="molecule type" value="Genomic_DNA"/>
</dbReference>
<dbReference type="InterPro" id="IPR004556">
    <property type="entry name" value="HemK-like"/>
</dbReference>
<comment type="function">
    <text evidence="5">Methylates the class 1 translation termination release factors RF1/PrfA and RF2/PrfB on the glutamine residue of the universally conserved GGQ motif.</text>
</comment>
<dbReference type="Pfam" id="PF17827">
    <property type="entry name" value="PrmC_N"/>
    <property type="match status" value="1"/>
</dbReference>
<dbReference type="KEGG" id="rbu:PG1C_00770"/>
<dbReference type="NCBIfam" id="TIGR03534">
    <property type="entry name" value="RF_mod_PrmC"/>
    <property type="match status" value="1"/>
</dbReference>
<dbReference type="PROSITE" id="PS00092">
    <property type="entry name" value="N6_MTASE"/>
    <property type="match status" value="1"/>
</dbReference>
<dbReference type="CDD" id="cd02440">
    <property type="entry name" value="AdoMet_MTases"/>
    <property type="match status" value="1"/>
</dbReference>
<comment type="catalytic activity">
    <reaction evidence="4 5">
        <text>L-glutaminyl-[peptide chain release factor] + S-adenosyl-L-methionine = N(5)-methyl-L-glutaminyl-[peptide chain release factor] + S-adenosyl-L-homocysteine + H(+)</text>
        <dbReference type="Rhea" id="RHEA:42896"/>
        <dbReference type="Rhea" id="RHEA-COMP:10271"/>
        <dbReference type="Rhea" id="RHEA-COMP:10272"/>
        <dbReference type="ChEBI" id="CHEBI:15378"/>
        <dbReference type="ChEBI" id="CHEBI:30011"/>
        <dbReference type="ChEBI" id="CHEBI:57856"/>
        <dbReference type="ChEBI" id="CHEBI:59789"/>
        <dbReference type="ChEBI" id="CHEBI:61891"/>
        <dbReference type="EC" id="2.1.1.297"/>
    </reaction>
</comment>
<dbReference type="HAMAP" id="MF_02126">
    <property type="entry name" value="RF_methyltr_PrmC"/>
    <property type="match status" value="1"/>
</dbReference>
<evidence type="ECO:0000259" key="6">
    <source>
        <dbReference type="Pfam" id="PF05175"/>
    </source>
</evidence>
<organism evidence="8 9">
    <name type="scientific">Rugosibacter aromaticivorans</name>
    <dbReference type="NCBI Taxonomy" id="1565605"/>
    <lineage>
        <taxon>Bacteria</taxon>
        <taxon>Pseudomonadati</taxon>
        <taxon>Pseudomonadota</taxon>
        <taxon>Betaproteobacteria</taxon>
        <taxon>Nitrosomonadales</taxon>
        <taxon>Sterolibacteriaceae</taxon>
        <taxon>Rugosibacter</taxon>
    </lineage>
</organism>
<dbReference type="GO" id="GO:0003676">
    <property type="term" value="F:nucleic acid binding"/>
    <property type="evidence" value="ECO:0007669"/>
    <property type="project" value="InterPro"/>
</dbReference>
<dbReference type="AlphaFoldDB" id="A0A0C5J6M8"/>
<dbReference type="NCBIfam" id="TIGR00536">
    <property type="entry name" value="hemK_fam"/>
    <property type="match status" value="1"/>
</dbReference>
<dbReference type="InterPro" id="IPR050320">
    <property type="entry name" value="N5-glutamine_MTase"/>
</dbReference>
<dbReference type="Gene3D" id="3.40.50.150">
    <property type="entry name" value="Vaccinia Virus protein VP39"/>
    <property type="match status" value="1"/>
</dbReference>
<dbReference type="InterPro" id="IPR019874">
    <property type="entry name" value="RF_methyltr_PrmC"/>
</dbReference>
<evidence type="ECO:0000256" key="3">
    <source>
        <dbReference type="ARBA" id="ARBA00022691"/>
    </source>
</evidence>
<dbReference type="STRING" id="1565605.PG1C_00770"/>
<feature type="binding site" evidence="5">
    <location>
        <position position="167"/>
    </location>
    <ligand>
        <name>S-adenosyl-L-methionine</name>
        <dbReference type="ChEBI" id="CHEBI:59789"/>
    </ligand>
</feature>
<protein>
    <recommendedName>
        <fullName evidence="5">Release factor glutamine methyltransferase</fullName>
        <shortName evidence="5">RF MTase</shortName>
        <ecNumber evidence="5">2.1.1.297</ecNumber>
    </recommendedName>
    <alternativeName>
        <fullName evidence="5">N5-glutamine methyltransferase PrmC</fullName>
    </alternativeName>
    <alternativeName>
        <fullName evidence="5">Protein-(glutamine-N5) MTase PrmC</fullName>
    </alternativeName>
    <alternativeName>
        <fullName evidence="5">Protein-glutamine N-methyltransferase PrmC</fullName>
    </alternativeName>
</protein>
<dbReference type="PANTHER" id="PTHR18895:SF74">
    <property type="entry name" value="MTRF1L RELEASE FACTOR GLUTAMINE METHYLTRANSFERASE"/>
    <property type="match status" value="1"/>
</dbReference>
<sequence>MNTRVTIAAALAAAREKLPGFEARLLLGHVLQRPPVWLLAHDDVLDEAVLRAFNVLVARRHEGEPVAYLLGRREFFGRDFCTSPAVLIPRPETELLVDIALRKVLSPSFEPVSGLDGAGLDSFLDDTAENGNTAGKAVRILDLGTGTGCIAITLALEYAQAHVTALDASDAALAIAKENAQRLHAAVRFLQSDWYATVQGETFDLIVSNPPYIAATDAHLAQGDLRYEPSAALTSGGDGLDAIRHIIAAAPAHLSPQGQLWLEHGYDQAEAVRTLLIAAGFVAIKQHRDLAGIVRVSGGCFMGVE</sequence>
<feature type="binding site" evidence="5">
    <location>
        <begin position="144"/>
        <end position="148"/>
    </location>
    <ligand>
        <name>S-adenosyl-L-methionine</name>
        <dbReference type="ChEBI" id="CHEBI:59789"/>
    </ligand>
</feature>
<dbReference type="SUPFAM" id="SSF53335">
    <property type="entry name" value="S-adenosyl-L-methionine-dependent methyltransferases"/>
    <property type="match status" value="1"/>
</dbReference>
<dbReference type="FunFam" id="3.40.50.150:FF:000053">
    <property type="entry name" value="Release factor glutamine methyltransferase"/>
    <property type="match status" value="1"/>
</dbReference>
<dbReference type="GO" id="GO:0102559">
    <property type="term" value="F:peptide chain release factor N(5)-glutamine methyltransferase activity"/>
    <property type="evidence" value="ECO:0007669"/>
    <property type="project" value="UniProtKB-EC"/>
</dbReference>
<dbReference type="EC" id="2.1.1.297" evidence="5"/>
<keyword evidence="2 5" id="KW-0808">Transferase</keyword>
<feature type="domain" description="Methyltransferase small" evidence="6">
    <location>
        <begin position="137"/>
        <end position="237"/>
    </location>
</feature>
<feature type="binding site" evidence="5">
    <location>
        <position position="209"/>
    </location>
    <ligand>
        <name>S-adenosyl-L-methionine</name>
        <dbReference type="ChEBI" id="CHEBI:59789"/>
    </ligand>
</feature>
<dbReference type="Proteomes" id="UP000061603">
    <property type="component" value="Chromosome"/>
</dbReference>
<dbReference type="Gene3D" id="1.10.8.10">
    <property type="entry name" value="DNA helicase RuvA subunit, C-terminal domain"/>
    <property type="match status" value="1"/>
</dbReference>
<evidence type="ECO:0000313" key="9">
    <source>
        <dbReference type="Proteomes" id="UP000061603"/>
    </source>
</evidence>
<dbReference type="InterPro" id="IPR040758">
    <property type="entry name" value="PrmC_N"/>
</dbReference>
<evidence type="ECO:0000259" key="7">
    <source>
        <dbReference type="Pfam" id="PF17827"/>
    </source>
</evidence>
<evidence type="ECO:0000256" key="4">
    <source>
        <dbReference type="ARBA" id="ARBA00048391"/>
    </source>
</evidence>
<name>A0A0C5J6M8_9PROT</name>
<proteinExistence type="inferred from homology"/>
<dbReference type="PANTHER" id="PTHR18895">
    <property type="entry name" value="HEMK METHYLTRANSFERASE"/>
    <property type="match status" value="1"/>
</dbReference>
<evidence type="ECO:0000256" key="1">
    <source>
        <dbReference type="ARBA" id="ARBA00022603"/>
    </source>
</evidence>
<dbReference type="RefSeq" id="WP_202635558.1">
    <property type="nucleotide sequence ID" value="NZ_CP010554.1"/>
</dbReference>
<dbReference type="HOGENOM" id="CLU_018398_3_1_4"/>
<dbReference type="GO" id="GO:0032259">
    <property type="term" value="P:methylation"/>
    <property type="evidence" value="ECO:0007669"/>
    <property type="project" value="UniProtKB-KW"/>
</dbReference>
<reference evidence="8 9" key="1">
    <citation type="journal article" date="2015" name="Genome Announc.">
        <title>Complete Genome Sequence of a Novel Bacterium within the Family Rhodocyclaceae That Degrades Polycyclic Aromatic Hydrocarbons.</title>
        <authorList>
            <person name="Singleton D.R."/>
            <person name="Dickey A.N."/>
            <person name="Scholl E.H."/>
            <person name="Wright F.A."/>
            <person name="Aitken M.D."/>
        </authorList>
    </citation>
    <scope>NUCLEOTIDE SEQUENCE [LARGE SCALE GENOMIC DNA]</scope>
    <source>
        <strain evidence="9">PG1-Ca6</strain>
    </source>
</reference>
<feature type="binding site" evidence="5">
    <location>
        <position position="194"/>
    </location>
    <ligand>
        <name>S-adenosyl-L-methionine</name>
        <dbReference type="ChEBI" id="CHEBI:59789"/>
    </ligand>
</feature>
<accession>A0A0C5J6M8</accession>